<dbReference type="OrthoDB" id="4142200at2759"/>
<feature type="transmembrane region" description="Helical" evidence="8">
    <location>
        <begin position="175"/>
        <end position="197"/>
    </location>
</feature>
<accession>A0A3R7Q2Q6</accession>
<dbReference type="Gene3D" id="1.20.1250.20">
    <property type="entry name" value="MFS general substrate transporter like domains"/>
    <property type="match status" value="1"/>
</dbReference>
<evidence type="ECO:0000256" key="2">
    <source>
        <dbReference type="ARBA" id="ARBA00022448"/>
    </source>
</evidence>
<dbReference type="InterPro" id="IPR020846">
    <property type="entry name" value="MFS_dom"/>
</dbReference>
<evidence type="ECO:0000313" key="11">
    <source>
        <dbReference type="Proteomes" id="UP000283509"/>
    </source>
</evidence>
<keyword evidence="11" id="KW-1185">Reference proteome</keyword>
<evidence type="ECO:0000256" key="4">
    <source>
        <dbReference type="ARBA" id="ARBA00022597"/>
    </source>
</evidence>
<dbReference type="Proteomes" id="UP000283509">
    <property type="component" value="Unassembled WGS sequence"/>
</dbReference>
<dbReference type="AlphaFoldDB" id="A0A3R7Q2Q6"/>
<feature type="transmembrane region" description="Helical" evidence="8">
    <location>
        <begin position="328"/>
        <end position="349"/>
    </location>
</feature>
<feature type="domain" description="Major facilitator superfamily (MFS) profile" evidence="9">
    <location>
        <begin position="18"/>
        <end position="452"/>
    </location>
</feature>
<evidence type="ECO:0000256" key="3">
    <source>
        <dbReference type="ARBA" id="ARBA00022475"/>
    </source>
</evidence>
<dbReference type="GO" id="GO:0022857">
    <property type="term" value="F:transmembrane transporter activity"/>
    <property type="evidence" value="ECO:0007669"/>
    <property type="project" value="InterPro"/>
</dbReference>
<evidence type="ECO:0000256" key="5">
    <source>
        <dbReference type="ARBA" id="ARBA00022692"/>
    </source>
</evidence>
<evidence type="ECO:0000256" key="6">
    <source>
        <dbReference type="ARBA" id="ARBA00022989"/>
    </source>
</evidence>
<dbReference type="SUPFAM" id="SSF103473">
    <property type="entry name" value="MFS general substrate transporter"/>
    <property type="match status" value="1"/>
</dbReference>
<feature type="transmembrane region" description="Helical" evidence="8">
    <location>
        <begin position="299"/>
        <end position="321"/>
    </location>
</feature>
<dbReference type="STRING" id="6689.A0A3R7Q2Q6"/>
<dbReference type="InterPro" id="IPR005828">
    <property type="entry name" value="MFS_sugar_transport-like"/>
</dbReference>
<feature type="transmembrane region" description="Helical" evidence="8">
    <location>
        <begin position="62"/>
        <end position="82"/>
    </location>
</feature>
<feature type="transmembrane region" description="Helical" evidence="8">
    <location>
        <begin position="429"/>
        <end position="448"/>
    </location>
</feature>
<comment type="subcellular location">
    <subcellularLocation>
        <location evidence="1">Cell membrane</location>
        <topology evidence="1">Multi-pass membrane protein</topology>
    </subcellularLocation>
</comment>
<feature type="transmembrane region" description="Helical" evidence="8">
    <location>
        <begin position="94"/>
        <end position="115"/>
    </location>
</feature>
<dbReference type="PANTHER" id="PTHR48021:SF1">
    <property type="entry name" value="GH07001P-RELATED"/>
    <property type="match status" value="1"/>
</dbReference>
<dbReference type="PANTHER" id="PTHR48021">
    <property type="match status" value="1"/>
</dbReference>
<feature type="transmembrane region" description="Helical" evidence="8">
    <location>
        <begin position="259"/>
        <end position="287"/>
    </location>
</feature>
<proteinExistence type="predicted"/>
<dbReference type="InterPro" id="IPR050549">
    <property type="entry name" value="MFS_Trehalose_Transporter"/>
</dbReference>
<keyword evidence="3" id="KW-1003">Cell membrane</keyword>
<keyword evidence="4" id="KW-0762">Sugar transport</keyword>
<feature type="transmembrane region" description="Helical" evidence="8">
    <location>
        <begin position="361"/>
        <end position="385"/>
    </location>
</feature>
<dbReference type="FunFam" id="1.20.1250.20:FF:000218">
    <property type="entry name" value="facilitated trehalose transporter Tret1"/>
    <property type="match status" value="1"/>
</dbReference>
<gene>
    <name evidence="10" type="ORF">C7M84_014979</name>
</gene>
<evidence type="ECO:0000259" key="9">
    <source>
        <dbReference type="PROSITE" id="PS50850"/>
    </source>
</evidence>
<reference evidence="10 11" key="1">
    <citation type="submission" date="2018-04" db="EMBL/GenBank/DDBJ databases">
        <authorList>
            <person name="Zhang X."/>
            <person name="Yuan J."/>
            <person name="Li F."/>
            <person name="Xiang J."/>
        </authorList>
    </citation>
    <scope>NUCLEOTIDE SEQUENCE [LARGE SCALE GENOMIC DNA]</scope>
    <source>
        <tissue evidence="10">Muscle</tissue>
    </source>
</reference>
<evidence type="ECO:0000256" key="7">
    <source>
        <dbReference type="ARBA" id="ARBA00023136"/>
    </source>
</evidence>
<evidence type="ECO:0000313" key="10">
    <source>
        <dbReference type="EMBL" id="ROT66979.1"/>
    </source>
</evidence>
<dbReference type="Pfam" id="PF00083">
    <property type="entry name" value="Sugar_tr"/>
    <property type="match status" value="1"/>
</dbReference>
<keyword evidence="5 8" id="KW-0812">Transmembrane</keyword>
<feature type="transmembrane region" description="Helical" evidence="8">
    <location>
        <begin position="397"/>
        <end position="417"/>
    </location>
</feature>
<feature type="transmembrane region" description="Helical" evidence="8">
    <location>
        <begin position="20"/>
        <end position="42"/>
    </location>
</feature>
<keyword evidence="6 8" id="KW-1133">Transmembrane helix</keyword>
<comment type="caution">
    <text evidence="10">The sequence shown here is derived from an EMBL/GenBank/DDBJ whole genome shotgun (WGS) entry which is preliminary data.</text>
</comment>
<protein>
    <submittedName>
        <fullName evidence="10">Putative transporter</fullName>
    </submittedName>
</protein>
<keyword evidence="2" id="KW-0813">Transport</keyword>
<sequence length="483" mass="52596">MLQETADVHSTTSPAVLPQVMATLATSMCMLDIGALLAYGSVSLPRITDPDSEDLVFDTAQAAFFGSVPSLGALASSLFGMVPLVRLGQRVTNLIAIPISFASWLTLATTPTIWLALLARFAQGLSTGLMALSCSIYIMELSHTEIRGRLVAIVDLSRQLGVLFGYGLGCTALSWRQLALVFALTNTIIPFIGLACLPSSPRWLASRGRMEEANKALAFFRGSAYDFQPEMQDIRNQLDKVKGSRKSTLGQLRQMKESFILRSMIILSFLMFGIQYNGLSAIGIYLVTIFNSANVGLNSYTSTVIVGVLRVLGNAVYLLVIDHVRRKLIFLVSCLMCGVCLILLGGYFLDQTLSGVLSSQGWIPIVTLSLFTFSSSISYPSLALLRGELIPTSVRSVAVPILYTLYFTAAFTSSQTYPYMVMYLGEHGTFWVFAAVNIAVGCVGAALLPETRGRTLEQITVRQQEKEESRRLNKASSTQESEA</sequence>
<evidence type="ECO:0000256" key="8">
    <source>
        <dbReference type="SAM" id="Phobius"/>
    </source>
</evidence>
<dbReference type="EMBL" id="QCYY01002871">
    <property type="protein sequence ID" value="ROT66979.1"/>
    <property type="molecule type" value="Genomic_DNA"/>
</dbReference>
<dbReference type="GO" id="GO:0005886">
    <property type="term" value="C:plasma membrane"/>
    <property type="evidence" value="ECO:0007669"/>
    <property type="project" value="UniProtKB-SubCell"/>
</dbReference>
<reference evidence="10 11" key="2">
    <citation type="submission" date="2019-01" db="EMBL/GenBank/DDBJ databases">
        <title>The decoding of complex shrimp genome reveals the adaptation for benthos swimmer, frequently molting mechanism and breeding impact on genome.</title>
        <authorList>
            <person name="Sun Y."/>
            <person name="Gao Y."/>
            <person name="Yu Y."/>
        </authorList>
    </citation>
    <scope>NUCLEOTIDE SEQUENCE [LARGE SCALE GENOMIC DNA]</scope>
    <source>
        <tissue evidence="10">Muscle</tissue>
    </source>
</reference>
<feature type="transmembrane region" description="Helical" evidence="8">
    <location>
        <begin position="121"/>
        <end position="138"/>
    </location>
</feature>
<keyword evidence="7 8" id="KW-0472">Membrane</keyword>
<evidence type="ECO:0000256" key="1">
    <source>
        <dbReference type="ARBA" id="ARBA00004651"/>
    </source>
</evidence>
<name>A0A3R7Q2Q6_PENVA</name>
<organism evidence="10 11">
    <name type="scientific">Penaeus vannamei</name>
    <name type="common">Whiteleg shrimp</name>
    <name type="synonym">Litopenaeus vannamei</name>
    <dbReference type="NCBI Taxonomy" id="6689"/>
    <lineage>
        <taxon>Eukaryota</taxon>
        <taxon>Metazoa</taxon>
        <taxon>Ecdysozoa</taxon>
        <taxon>Arthropoda</taxon>
        <taxon>Crustacea</taxon>
        <taxon>Multicrustacea</taxon>
        <taxon>Malacostraca</taxon>
        <taxon>Eumalacostraca</taxon>
        <taxon>Eucarida</taxon>
        <taxon>Decapoda</taxon>
        <taxon>Dendrobranchiata</taxon>
        <taxon>Penaeoidea</taxon>
        <taxon>Penaeidae</taxon>
        <taxon>Penaeus</taxon>
    </lineage>
</organism>
<dbReference type="InterPro" id="IPR036259">
    <property type="entry name" value="MFS_trans_sf"/>
</dbReference>
<dbReference type="PROSITE" id="PS50850">
    <property type="entry name" value="MFS"/>
    <property type="match status" value="1"/>
</dbReference>